<feature type="chain" id="PRO_5044551502" evidence="2">
    <location>
        <begin position="16"/>
        <end position="171"/>
    </location>
</feature>
<feature type="region of interest" description="Disordered" evidence="1">
    <location>
        <begin position="24"/>
        <end position="48"/>
    </location>
</feature>
<reference evidence="5" key="2">
    <citation type="submission" date="2019-09" db="UniProtKB">
        <authorList>
            <consortium name="WormBaseParasite"/>
        </authorList>
    </citation>
    <scope>IDENTIFICATION</scope>
</reference>
<accession>A0A3P7XTJ5</accession>
<evidence type="ECO:0000313" key="4">
    <source>
        <dbReference type="Proteomes" id="UP000050761"/>
    </source>
</evidence>
<proteinExistence type="predicted"/>
<dbReference type="WBParaSite" id="HPBE_0000884501-mRNA-1">
    <property type="protein sequence ID" value="HPBE_0000884501-mRNA-1"/>
    <property type="gene ID" value="HPBE_0000884501"/>
</dbReference>
<protein>
    <submittedName>
        <fullName evidence="5">CRF domain-containing protein</fullName>
    </submittedName>
</protein>
<evidence type="ECO:0000313" key="5">
    <source>
        <dbReference type="WBParaSite" id="HPBE_0000884501-mRNA-1"/>
    </source>
</evidence>
<dbReference type="AlphaFoldDB" id="A0A183FN15"/>
<dbReference type="EMBL" id="UZAH01026270">
    <property type="protein sequence ID" value="VDO78076.1"/>
    <property type="molecule type" value="Genomic_DNA"/>
</dbReference>
<organism evidence="4 5">
    <name type="scientific">Heligmosomoides polygyrus</name>
    <name type="common">Parasitic roundworm</name>
    <dbReference type="NCBI Taxonomy" id="6339"/>
    <lineage>
        <taxon>Eukaryota</taxon>
        <taxon>Metazoa</taxon>
        <taxon>Ecdysozoa</taxon>
        <taxon>Nematoda</taxon>
        <taxon>Chromadorea</taxon>
        <taxon>Rhabditida</taxon>
        <taxon>Rhabditina</taxon>
        <taxon>Rhabditomorpha</taxon>
        <taxon>Strongyloidea</taxon>
        <taxon>Heligmosomidae</taxon>
        <taxon>Heligmosomoides</taxon>
    </lineage>
</organism>
<gene>
    <name evidence="3" type="ORF">HPBE_LOCUS8846</name>
</gene>
<evidence type="ECO:0000256" key="2">
    <source>
        <dbReference type="SAM" id="SignalP"/>
    </source>
</evidence>
<keyword evidence="2" id="KW-0732">Signal</keyword>
<dbReference type="Proteomes" id="UP000050761">
    <property type="component" value="Unassembled WGS sequence"/>
</dbReference>
<reference evidence="3 4" key="1">
    <citation type="submission" date="2018-11" db="EMBL/GenBank/DDBJ databases">
        <authorList>
            <consortium name="Pathogen Informatics"/>
        </authorList>
    </citation>
    <scope>NUCLEOTIDE SEQUENCE [LARGE SCALE GENOMIC DNA]</scope>
</reference>
<name>A0A183FN15_HELPZ</name>
<accession>A0A183FN15</accession>
<keyword evidence="4" id="KW-1185">Reference proteome</keyword>
<sequence length="171" mass="19420">MYLAVFSALLCISSGATFIGHSLGTDPSGGRTLADSNEYPTSEETSKQVVLEPPLIKRGIDPLSIPTLVREPPLKRGDKRDSYVYPATSSQLSDRVPLREPPLKRSDDSMYVLVPDQDEEMREDYLDAEDPLLWSRQAVANLRQRLLSLDRPTKRHDSRLRALRQSTRLWR</sequence>
<evidence type="ECO:0000256" key="1">
    <source>
        <dbReference type="SAM" id="MobiDB-lite"/>
    </source>
</evidence>
<evidence type="ECO:0000313" key="3">
    <source>
        <dbReference type="EMBL" id="VDO78076.1"/>
    </source>
</evidence>
<feature type="signal peptide" evidence="2">
    <location>
        <begin position="1"/>
        <end position="15"/>
    </location>
</feature>
<feature type="compositionally biased region" description="Polar residues" evidence="1">
    <location>
        <begin position="34"/>
        <end position="43"/>
    </location>
</feature>
<dbReference type="OrthoDB" id="5853322at2759"/>